<feature type="signal peptide" evidence="1">
    <location>
        <begin position="1"/>
        <end position="23"/>
    </location>
</feature>
<dbReference type="Proteomes" id="UP000292052">
    <property type="component" value="Unassembled WGS sequence"/>
</dbReference>
<feature type="chain" id="PRO_5019863012" description="Secreted protein" evidence="1">
    <location>
        <begin position="24"/>
        <end position="80"/>
    </location>
</feature>
<dbReference type="EMBL" id="QDEB01059365">
    <property type="protein sequence ID" value="RZC36734.1"/>
    <property type="molecule type" value="Genomic_DNA"/>
</dbReference>
<evidence type="ECO:0000256" key="1">
    <source>
        <dbReference type="SAM" id="SignalP"/>
    </source>
</evidence>
<dbReference type="OrthoDB" id="6788544at2759"/>
<evidence type="ECO:0000313" key="2">
    <source>
        <dbReference type="EMBL" id="RZC36734.1"/>
    </source>
</evidence>
<protein>
    <recommendedName>
        <fullName evidence="4">Secreted protein</fullName>
    </recommendedName>
</protein>
<dbReference type="AlphaFoldDB" id="A0A482VVE9"/>
<evidence type="ECO:0008006" key="4">
    <source>
        <dbReference type="Google" id="ProtNLM"/>
    </source>
</evidence>
<organism evidence="2 3">
    <name type="scientific">Asbolus verrucosus</name>
    <name type="common">Desert ironclad beetle</name>
    <dbReference type="NCBI Taxonomy" id="1661398"/>
    <lineage>
        <taxon>Eukaryota</taxon>
        <taxon>Metazoa</taxon>
        <taxon>Ecdysozoa</taxon>
        <taxon>Arthropoda</taxon>
        <taxon>Hexapoda</taxon>
        <taxon>Insecta</taxon>
        <taxon>Pterygota</taxon>
        <taxon>Neoptera</taxon>
        <taxon>Endopterygota</taxon>
        <taxon>Coleoptera</taxon>
        <taxon>Polyphaga</taxon>
        <taxon>Cucujiformia</taxon>
        <taxon>Tenebrionidae</taxon>
        <taxon>Pimeliinae</taxon>
        <taxon>Asbolus</taxon>
    </lineage>
</organism>
<proteinExistence type="predicted"/>
<keyword evidence="1" id="KW-0732">Signal</keyword>
<name>A0A482VVE9_ASBVE</name>
<comment type="caution">
    <text evidence="2">The sequence shown here is derived from an EMBL/GenBank/DDBJ whole genome shotgun (WGS) entry which is preliminary data.</text>
</comment>
<sequence>MSAGWQSFAWAAITCLNAAQLNAASIPIVYYGGGALSTPDGRYNTTRCQVVCELPRNILWHKLTYPNHYYHCTIIVFSSI</sequence>
<evidence type="ECO:0000313" key="3">
    <source>
        <dbReference type="Proteomes" id="UP000292052"/>
    </source>
</evidence>
<reference evidence="2 3" key="1">
    <citation type="submission" date="2017-03" db="EMBL/GenBank/DDBJ databases">
        <title>Genome of the blue death feigning beetle - Asbolus verrucosus.</title>
        <authorList>
            <person name="Rider S.D."/>
        </authorList>
    </citation>
    <scope>NUCLEOTIDE SEQUENCE [LARGE SCALE GENOMIC DNA]</scope>
    <source>
        <strain evidence="2">Butters</strain>
        <tissue evidence="2">Head and leg muscle</tissue>
    </source>
</reference>
<gene>
    <name evidence="2" type="ORF">BDFB_003209</name>
</gene>
<accession>A0A482VVE9</accession>
<keyword evidence="3" id="KW-1185">Reference proteome</keyword>